<name>A0A4D4J3M1_9PSEU</name>
<comment type="caution">
    <text evidence="1">The sequence shown here is derived from an EMBL/GenBank/DDBJ whole genome shotgun (WGS) entry which is preliminary data.</text>
</comment>
<gene>
    <name evidence="1" type="ORF">GTS_27340</name>
</gene>
<reference evidence="2" key="1">
    <citation type="submission" date="2019-04" db="EMBL/GenBank/DDBJ databases">
        <title>Draft genome sequence of Pseudonocardiaceae bacterium SL3-2-4.</title>
        <authorList>
            <person name="Ningsih F."/>
            <person name="Yokota A."/>
            <person name="Sakai Y."/>
            <person name="Nanatani K."/>
            <person name="Yabe S."/>
            <person name="Oetari A."/>
            <person name="Sjamsuridzal W."/>
        </authorList>
    </citation>
    <scope>NUCLEOTIDE SEQUENCE [LARGE SCALE GENOMIC DNA]</scope>
    <source>
        <strain evidence="2">SL3-2-4</strain>
    </source>
</reference>
<proteinExistence type="predicted"/>
<accession>A0A4D4J3M1</accession>
<evidence type="ECO:0000313" key="2">
    <source>
        <dbReference type="Proteomes" id="UP000298860"/>
    </source>
</evidence>
<keyword evidence="2" id="KW-1185">Reference proteome</keyword>
<dbReference type="Proteomes" id="UP000298860">
    <property type="component" value="Unassembled WGS sequence"/>
</dbReference>
<dbReference type="AlphaFoldDB" id="A0A4D4J3M1"/>
<evidence type="ECO:0008006" key="3">
    <source>
        <dbReference type="Google" id="ProtNLM"/>
    </source>
</evidence>
<organism evidence="1 2">
    <name type="scientific">Gandjariella thermophila</name>
    <dbReference type="NCBI Taxonomy" id="1931992"/>
    <lineage>
        <taxon>Bacteria</taxon>
        <taxon>Bacillati</taxon>
        <taxon>Actinomycetota</taxon>
        <taxon>Actinomycetes</taxon>
        <taxon>Pseudonocardiales</taxon>
        <taxon>Pseudonocardiaceae</taxon>
        <taxon>Gandjariella</taxon>
    </lineage>
</organism>
<protein>
    <recommendedName>
        <fullName evidence="3">Integrase SAM-like N-terminal domain-containing protein</fullName>
    </recommendedName>
</protein>
<evidence type="ECO:0000313" key="1">
    <source>
        <dbReference type="EMBL" id="GDY31101.1"/>
    </source>
</evidence>
<dbReference type="RefSeq" id="WP_225978374.1">
    <property type="nucleotide sequence ID" value="NZ_BJFL01000011.1"/>
</dbReference>
<sequence length="123" mass="13621">MSQPTDARRRGSIRQRGSSLQVRLFAGKDPVTGRDIYFTASIQGTDKKAWKKAEDKLSEFRSQVNRQRSTPSSVSLGYAIDEWMRVSEHEETTAHGYRGWKASTPSCAAVGLCATGGRPSITR</sequence>
<dbReference type="EMBL" id="BJFL01000011">
    <property type="protein sequence ID" value="GDY31101.1"/>
    <property type="molecule type" value="Genomic_DNA"/>
</dbReference>